<sequence>MPSFNLTDMVTQLIHHLCLPICAVAQRDATGHSKSLYTCEIPSLVDHVSASVGSALVIESLIQPSSNLEIFDDFWNDPERSPKCGIVKLEDDLCIAVVESATDLETLDYSCSGALVRGEQRLLVWDTNGRRDIPSLCALLYDRLSDKIGALEDSMESQQDIVDQWLDLDYKFERTDMLPSSPSHQVDDPWIADSEPFIASMGVPFHSHRFWQSESDGDQPILFTPSKEETWRRPRPLAGSPISSPESSPATSSNSSLPGSPSASHSPFPESSPSSSYPILFTGSYASHIPPHAPDVPLTASPKDIFPELADEVLHFSTNISIFGTTSFDTDEEPDDAQTCPEDAEMAIAADDDAQADLNGMDTSDDELSEVPSAFSRESSPELPLSAAPRHTSHQQRAPSLDVDPWVFLAWQTASRQTRAKARDGAAAGTPSSSTQRPASRSSSSSRTSRTASLSPAPSAASTSGSGRKRKHSEPTLPEDDDREDEHADDEDNGAFESDGDDAYDPPSEPEDDGDGEYCGGRTKRQRQKRPAQARPTKPLPRRARGSAPAARAPRKARDVASGEGPCPCTHPGCTQLFGRRHDMLRHISAVHNLEEVPCEGCRKEFSRVDSLRRHLLADCPTLGSLGSSRALAKLEARVKAEKRAKKTAPTEKPQNERRSKRSCDK</sequence>
<evidence type="ECO:0000256" key="1">
    <source>
        <dbReference type="SAM" id="MobiDB-lite"/>
    </source>
</evidence>
<dbReference type="Gene3D" id="3.30.160.60">
    <property type="entry name" value="Classic Zinc Finger"/>
    <property type="match status" value="1"/>
</dbReference>
<dbReference type="PROSITE" id="PS00028">
    <property type="entry name" value="ZINC_FINGER_C2H2_1"/>
    <property type="match status" value="1"/>
</dbReference>
<dbReference type="OrthoDB" id="4748970at2759"/>
<feature type="domain" description="C2H2-type" evidence="2">
    <location>
        <begin position="569"/>
        <end position="592"/>
    </location>
</feature>
<name>A0A9P3GAR3_9APHY</name>
<feature type="region of interest" description="Disordered" evidence="1">
    <location>
        <begin position="415"/>
        <end position="569"/>
    </location>
</feature>
<gene>
    <name evidence="3" type="ORF">PsYK624_074850</name>
</gene>
<feature type="compositionally biased region" description="Basic residues" evidence="1">
    <location>
        <begin position="522"/>
        <end position="532"/>
    </location>
</feature>
<evidence type="ECO:0000259" key="2">
    <source>
        <dbReference type="PROSITE" id="PS00028"/>
    </source>
</evidence>
<dbReference type="Proteomes" id="UP000703269">
    <property type="component" value="Unassembled WGS sequence"/>
</dbReference>
<evidence type="ECO:0000313" key="3">
    <source>
        <dbReference type="EMBL" id="GJE91336.1"/>
    </source>
</evidence>
<accession>A0A9P3GAR3</accession>
<feature type="compositionally biased region" description="Low complexity" evidence="1">
    <location>
        <begin position="430"/>
        <end position="466"/>
    </location>
</feature>
<dbReference type="EMBL" id="BPQB01000021">
    <property type="protein sequence ID" value="GJE91336.1"/>
    <property type="molecule type" value="Genomic_DNA"/>
</dbReference>
<feature type="region of interest" description="Disordered" evidence="1">
    <location>
        <begin position="357"/>
        <end position="399"/>
    </location>
</feature>
<feature type="region of interest" description="Disordered" evidence="1">
    <location>
        <begin position="216"/>
        <end position="273"/>
    </location>
</feature>
<protein>
    <recommendedName>
        <fullName evidence="2">C2H2-type domain-containing protein</fullName>
    </recommendedName>
</protein>
<dbReference type="InterPro" id="IPR013087">
    <property type="entry name" value="Znf_C2H2_type"/>
</dbReference>
<proteinExistence type="predicted"/>
<feature type="compositionally biased region" description="Acidic residues" evidence="1">
    <location>
        <begin position="477"/>
        <end position="516"/>
    </location>
</feature>
<comment type="caution">
    <text evidence="3">The sequence shown here is derived from an EMBL/GenBank/DDBJ whole genome shotgun (WGS) entry which is preliminary data.</text>
</comment>
<feature type="compositionally biased region" description="Low complexity" evidence="1">
    <location>
        <begin position="240"/>
        <end position="273"/>
    </location>
</feature>
<evidence type="ECO:0000313" key="4">
    <source>
        <dbReference type="Proteomes" id="UP000703269"/>
    </source>
</evidence>
<feature type="compositionally biased region" description="Basic and acidic residues" evidence="1">
    <location>
        <begin position="654"/>
        <end position="666"/>
    </location>
</feature>
<feature type="region of interest" description="Disordered" evidence="1">
    <location>
        <begin position="639"/>
        <end position="666"/>
    </location>
</feature>
<dbReference type="AlphaFoldDB" id="A0A9P3GAR3"/>
<organism evidence="3 4">
    <name type="scientific">Phanerochaete sordida</name>
    <dbReference type="NCBI Taxonomy" id="48140"/>
    <lineage>
        <taxon>Eukaryota</taxon>
        <taxon>Fungi</taxon>
        <taxon>Dikarya</taxon>
        <taxon>Basidiomycota</taxon>
        <taxon>Agaricomycotina</taxon>
        <taxon>Agaricomycetes</taxon>
        <taxon>Polyporales</taxon>
        <taxon>Phanerochaetaceae</taxon>
        <taxon>Phanerochaete</taxon>
    </lineage>
</organism>
<keyword evidence="4" id="KW-1185">Reference proteome</keyword>
<reference evidence="3 4" key="1">
    <citation type="submission" date="2021-08" db="EMBL/GenBank/DDBJ databases">
        <title>Draft Genome Sequence of Phanerochaete sordida strain YK-624.</title>
        <authorList>
            <person name="Mori T."/>
            <person name="Dohra H."/>
            <person name="Suzuki T."/>
            <person name="Kawagishi H."/>
            <person name="Hirai H."/>
        </authorList>
    </citation>
    <scope>NUCLEOTIDE SEQUENCE [LARGE SCALE GENOMIC DNA]</scope>
    <source>
        <strain evidence="3 4">YK-624</strain>
    </source>
</reference>